<sequence>MNVFRNLIAVVGLAGVAGCATAPPDAPPPEPLACPEPVECPVCDAVPEPAACPPPEVIEKIVRVPAPAPAPTSTGDEMDLPIIGAVEMALVEPAGLLLEARIDSGAETTSIHAEDIQLVEKEGKRYVRFNLLDDKGAKVPQELRLKRRVLIKQQDSEDLERRYVVRMWVTIGDIRTRIGVNLSDREDFEFPLLIGRNFLLDAAVVDVSRNHTQPTPKPAPETAAN</sequence>
<accession>A0A4Z0M1J6</accession>
<name>A0A4Z0M1J6_9GAMM</name>
<dbReference type="PANTHER" id="PTHR38037:SF2">
    <property type="entry name" value="ATP-DEPENDENT ZINC PROTEASE DOMAIN-CONTAINING PROTEIN-RELATED"/>
    <property type="match status" value="1"/>
</dbReference>
<dbReference type="SUPFAM" id="SSF50630">
    <property type="entry name" value="Acid proteases"/>
    <property type="match status" value="1"/>
</dbReference>
<protein>
    <recommendedName>
        <fullName evidence="2">Retropepsin-like aspartic endopeptidase domain-containing protein</fullName>
    </recommendedName>
</protein>
<evidence type="ECO:0000313" key="3">
    <source>
        <dbReference type="EMBL" id="TGD73350.1"/>
    </source>
</evidence>
<feature type="signal peptide" evidence="1">
    <location>
        <begin position="1"/>
        <end position="22"/>
    </location>
</feature>
<reference evidence="3 4" key="1">
    <citation type="submission" date="2019-04" db="EMBL/GenBank/DDBJ databases">
        <title>Taxonomy of novel Haliea sp. from mangrove soil of West Coast of India.</title>
        <authorList>
            <person name="Verma A."/>
            <person name="Kumar P."/>
            <person name="Krishnamurthi S."/>
        </authorList>
    </citation>
    <scope>NUCLEOTIDE SEQUENCE [LARGE SCALE GENOMIC DNA]</scope>
    <source>
        <strain evidence="3 4">SAOS-164</strain>
    </source>
</reference>
<dbReference type="PANTHER" id="PTHR38037">
    <property type="entry name" value="ZN_PROTEASE DOMAIN-CONTAINING PROTEIN"/>
    <property type="match status" value="1"/>
</dbReference>
<evidence type="ECO:0000313" key="4">
    <source>
        <dbReference type="Proteomes" id="UP000298050"/>
    </source>
</evidence>
<feature type="chain" id="PRO_5021443861" description="Retropepsin-like aspartic endopeptidase domain-containing protein" evidence="1">
    <location>
        <begin position="23"/>
        <end position="225"/>
    </location>
</feature>
<dbReference type="Proteomes" id="UP000298050">
    <property type="component" value="Unassembled WGS sequence"/>
</dbReference>
<keyword evidence="1" id="KW-0732">Signal</keyword>
<dbReference type="Gene3D" id="2.40.70.10">
    <property type="entry name" value="Acid Proteases"/>
    <property type="match status" value="1"/>
</dbReference>
<dbReference type="OrthoDB" id="8546610at2"/>
<dbReference type="PROSITE" id="PS51257">
    <property type="entry name" value="PROKAR_LIPOPROTEIN"/>
    <property type="match status" value="1"/>
</dbReference>
<dbReference type="EMBL" id="SRLE01000007">
    <property type="protein sequence ID" value="TGD73350.1"/>
    <property type="molecule type" value="Genomic_DNA"/>
</dbReference>
<dbReference type="InterPro" id="IPR021109">
    <property type="entry name" value="Peptidase_aspartic_dom_sf"/>
</dbReference>
<feature type="domain" description="Retropepsin-like aspartic endopeptidase" evidence="2">
    <location>
        <begin position="83"/>
        <end position="215"/>
    </location>
</feature>
<comment type="caution">
    <text evidence="3">The sequence shown here is derived from an EMBL/GenBank/DDBJ whole genome shotgun (WGS) entry which is preliminary data.</text>
</comment>
<dbReference type="RefSeq" id="WP_135443433.1">
    <property type="nucleotide sequence ID" value="NZ_SRLE01000007.1"/>
</dbReference>
<dbReference type="InterPro" id="IPR008503">
    <property type="entry name" value="Asp_endopeptidase"/>
</dbReference>
<organism evidence="3 4">
    <name type="scientific">Mangrovimicrobium sediminis</name>
    <dbReference type="NCBI Taxonomy" id="2562682"/>
    <lineage>
        <taxon>Bacteria</taxon>
        <taxon>Pseudomonadati</taxon>
        <taxon>Pseudomonadota</taxon>
        <taxon>Gammaproteobacteria</taxon>
        <taxon>Cellvibrionales</taxon>
        <taxon>Halieaceae</taxon>
        <taxon>Mangrovimicrobium</taxon>
    </lineage>
</organism>
<proteinExistence type="predicted"/>
<evidence type="ECO:0000256" key="1">
    <source>
        <dbReference type="SAM" id="SignalP"/>
    </source>
</evidence>
<dbReference type="Pfam" id="PF05618">
    <property type="entry name" value="Zn_protease"/>
    <property type="match status" value="1"/>
</dbReference>
<dbReference type="AlphaFoldDB" id="A0A4Z0M1J6"/>
<gene>
    <name evidence="3" type="ORF">E4634_09960</name>
</gene>
<keyword evidence="4" id="KW-1185">Reference proteome</keyword>
<evidence type="ECO:0000259" key="2">
    <source>
        <dbReference type="Pfam" id="PF05618"/>
    </source>
</evidence>